<feature type="region of interest" description="Disordered" evidence="12">
    <location>
        <begin position="1673"/>
        <end position="1709"/>
    </location>
</feature>
<keyword evidence="9" id="KW-0406">Ion transport</keyword>
<feature type="compositionally biased region" description="Pro residues" evidence="12">
    <location>
        <begin position="1595"/>
        <end position="1604"/>
    </location>
</feature>
<keyword evidence="3 11" id="KW-0728">SH3 domain</keyword>
<evidence type="ECO:0000256" key="9">
    <source>
        <dbReference type="ARBA" id="ARBA00023065"/>
    </source>
</evidence>
<sequence>MHDSSWYILTDTIKLVLIAQVLGIAGGTETGVAADPSTRGPTIGDVIPGLNVEPGSYIMPLWGVILLVLAPACIGLSWGVIEILRLHKLPIDGSGVNSSSVATDSGVSTDGDSPLLAESNAVEKSLKMMREVSAHIAEGATAFLVEEYKYLLVYIIVFGIVIGVITSWFAALAFLVGAITSCLSGFIGMRTAVFCNVRTAHECWKSLRLGYDVAIRGGSVMGFSLVSLGVLTIFGLTALLNAVMKLENSGKSYDGPSILFEALAGYGLGASSIALFARVGGGIYTKAADVGADLSGKNEYGMDEDDPRNPACIADNVGDNVGDIAGMGADLFGSFAEATCAAFVLIGNSTLSHLNIYEAPIMYPLLISSSGIFVSWITVLLVPVLMPVKEIACIERSLKSLLFVSTLLMTPAIVGLSYVCLPPEFMVGIRSPLLPQSLKEEDAGKMVEWYACMASVLMGLWSGLLVGLVTEYFTSHSYRPVRDIALSQRTSAATGIIYGLALGYLSTIVPVLALSVTILVSHEFCGMYGIALAALGMLSTLCVGLAIDAYGPIADNAGGIAEMSHLGASVRRRTDALDAAGNTTAAVGKGFAIGSAALVALALFGAFCTRANIEKVNVLNAWTFAGVLYGAMMPYAFSALTMKSVGKAATDMVDECMRQFPKIINGEAPPDYTRCISISTSASLKEMILPGALVILSPLVFGVLCGKNATAGLLVGALSSGVQMAISMSNTGGAWDNAKKYIESGGLGPEHGKGSSTHKHAVTGDTVGDPLKDTSGPSLNILVKLSAIISLVFGSIIDIRFSNTSGGPIWLRPSAGGNSVPVAPKSSAPNPSMNGIGAKGFGKGKGGYDGGKGGWDGKGGYDGGKAGYDGGKGGYDSGKGGYDGGKAGYDGGKGGYDGGKGGYDGGKGAFDGGKGTGYYQEGPSPDDRPDERTGGNAMDITNLLPMFRDDSSHPSGHSSDQQQQQHFQGPPAQEDTAPQPVVSGDSGDDDTAAQGEQQPSMEHLKQEWAMLQHKLEQQRNEGRGMMKAAAAAQDEGLVGGEPSQIQQQQHAAPPPRFEDSYQERRLENNNSGQLLQQQQQQQQPEGYEDTYPDQYPREEAAAPREQPDTRGYQESALPTPPTGPVGMAPPLPQRGYAPPPQHVDDRYMQQPQQQQPYGQLGPQVSHQEPRRTIGYEHMVGTDMSRQQEPAFGHGVGGQQQQQQQARYAGSYQQQQQPQRDMGERMRPVEYDGPPRVNGRLQAAENNAALMRPATRYGAERNGPAVAPRDAEHRIEQDLAPPRREDFAPDPRQSLSQVRYSEPRQQQQQQSYYSSEDYIDPYDPRRAEPSSRGEYYQLDRSDRYEREPMRYASHEVEMADPLCPDSLRRIEYDREYRRSPGVQPRYDTRRQTEESLRWPHAGRTYKDDVQQVRDSRARFIESRPDPWYARPRIGHRQMPKIRFEHDERRMVFVDDANQLVSMPFDLSVEDMYRDITKDSVKHMSREELRALRLRLQQERGRLDKRLEECHNHHGDMVTRMFNLDYTPAVDPHPRLLWGLEAFDREASTAAAHPPLRSSDNRDLISFDRRSVTSSSDGRRFDEAAAPVRTPDRGMLPGPPSPPRALGPPSVDSMSALRSPPVQPVMMQEREFEQWEQAASRGSGRADSVPDGCCPMCHAKFPDEDSLQQHAENCNDQCPERTEGPSRPGVGHPVIVKSSYTPDAGDDNQLPLSVGDEVLLSELDNDGSGWTMVNKDGDLGWVPTAVLDLEPRGRR</sequence>
<dbReference type="PANTHER" id="PTHR31998">
    <property type="entry name" value="K(+)-INSENSITIVE PYROPHOSPHATE-ENERGIZED PROTON PUMP"/>
    <property type="match status" value="1"/>
</dbReference>
<comment type="caution">
    <text evidence="15">The sequence shown here is derived from an EMBL/GenBank/DDBJ whole genome shotgun (WGS) entry which is preliminary data.</text>
</comment>
<dbReference type="NCBIfam" id="TIGR01104">
    <property type="entry name" value="V_PPase"/>
    <property type="match status" value="1"/>
</dbReference>
<feature type="compositionally biased region" description="Basic and acidic residues" evidence="12">
    <location>
        <begin position="1013"/>
        <end position="1024"/>
    </location>
</feature>
<keyword evidence="4" id="KW-0813">Transport</keyword>
<feature type="transmembrane region" description="Helical" evidence="13">
    <location>
        <begin position="447"/>
        <end position="474"/>
    </location>
</feature>
<comment type="subcellular location">
    <subcellularLocation>
        <location evidence="1">Endomembrane system</location>
        <topology evidence="1">Multi-pass membrane protein</topology>
    </subcellularLocation>
</comment>
<feature type="transmembrane region" description="Helical" evidence="13">
    <location>
        <begin position="220"/>
        <end position="246"/>
    </location>
</feature>
<evidence type="ECO:0000259" key="14">
    <source>
        <dbReference type="PROSITE" id="PS50002"/>
    </source>
</evidence>
<dbReference type="PROSITE" id="PS50002">
    <property type="entry name" value="SH3"/>
    <property type="match status" value="1"/>
</dbReference>
<feature type="compositionally biased region" description="Basic and acidic residues" evidence="12">
    <location>
        <begin position="1321"/>
        <end position="1340"/>
    </location>
</feature>
<evidence type="ECO:0000256" key="2">
    <source>
        <dbReference type="ARBA" id="ARBA00013242"/>
    </source>
</evidence>
<evidence type="ECO:0000256" key="13">
    <source>
        <dbReference type="SAM" id="Phobius"/>
    </source>
</evidence>
<name>A0A7J6MJJ2_PEROL</name>
<evidence type="ECO:0000313" key="15">
    <source>
        <dbReference type="EMBL" id="KAF4671654.1"/>
    </source>
</evidence>
<dbReference type="GO" id="GO:0004427">
    <property type="term" value="F:inorganic diphosphate phosphatase activity"/>
    <property type="evidence" value="ECO:0007669"/>
    <property type="project" value="InterPro"/>
</dbReference>
<feature type="region of interest" description="Disordered" evidence="12">
    <location>
        <begin position="746"/>
        <end position="770"/>
    </location>
</feature>
<proteinExistence type="inferred from homology"/>
<feature type="compositionally biased region" description="Low complexity" evidence="12">
    <location>
        <begin position="1149"/>
        <end position="1163"/>
    </location>
</feature>
<evidence type="ECO:0000256" key="6">
    <source>
        <dbReference type="ARBA" id="ARBA00022842"/>
    </source>
</evidence>
<evidence type="ECO:0000256" key="5">
    <source>
        <dbReference type="ARBA" id="ARBA00022692"/>
    </source>
</evidence>
<evidence type="ECO:0000256" key="8">
    <source>
        <dbReference type="ARBA" id="ARBA00022989"/>
    </source>
</evidence>
<feature type="compositionally biased region" description="Basic and acidic residues" evidence="12">
    <location>
        <begin position="1220"/>
        <end position="1229"/>
    </location>
</feature>
<feature type="transmembrane region" description="Helical" evidence="13">
    <location>
        <begin position="526"/>
        <end position="547"/>
    </location>
</feature>
<dbReference type="GO" id="GO:0012505">
    <property type="term" value="C:endomembrane system"/>
    <property type="evidence" value="ECO:0007669"/>
    <property type="project" value="UniProtKB-SubCell"/>
</dbReference>
<feature type="compositionally biased region" description="Low complexity" evidence="12">
    <location>
        <begin position="1304"/>
        <end position="1314"/>
    </location>
</feature>
<feature type="transmembrane region" description="Helical" evidence="13">
    <location>
        <begin position="151"/>
        <end position="179"/>
    </location>
</feature>
<feature type="compositionally biased region" description="Basic and acidic residues" evidence="12">
    <location>
        <begin position="1566"/>
        <end position="1581"/>
    </location>
</feature>
<dbReference type="InterPro" id="IPR001452">
    <property type="entry name" value="SH3_domain"/>
</dbReference>
<gene>
    <name evidence="15" type="ORF">FOL46_010021</name>
</gene>
<dbReference type="InterPro" id="IPR004131">
    <property type="entry name" value="PPase-energised_H-pump"/>
</dbReference>
<feature type="transmembrane region" description="Helical" evidence="13">
    <location>
        <begin position="495"/>
        <end position="520"/>
    </location>
</feature>
<feature type="transmembrane region" description="Helical" evidence="13">
    <location>
        <begin position="400"/>
        <end position="419"/>
    </location>
</feature>
<feature type="compositionally biased region" description="Pro residues" evidence="12">
    <location>
        <begin position="1118"/>
        <end position="1141"/>
    </location>
</feature>
<feature type="transmembrane region" description="Helical" evidence="13">
    <location>
        <begin position="58"/>
        <end position="81"/>
    </location>
</feature>
<evidence type="ECO:0000256" key="4">
    <source>
        <dbReference type="ARBA" id="ARBA00022448"/>
    </source>
</evidence>
<feature type="transmembrane region" description="Helical" evidence="13">
    <location>
        <begin position="619"/>
        <end position="637"/>
    </location>
</feature>
<organism evidence="15 16">
    <name type="scientific">Perkinsus olseni</name>
    <name type="common">Perkinsus atlanticus</name>
    <dbReference type="NCBI Taxonomy" id="32597"/>
    <lineage>
        <taxon>Eukaryota</taxon>
        <taxon>Sar</taxon>
        <taxon>Alveolata</taxon>
        <taxon>Perkinsozoa</taxon>
        <taxon>Perkinsea</taxon>
        <taxon>Perkinsida</taxon>
        <taxon>Perkinsidae</taxon>
        <taxon>Perkinsus</taxon>
    </lineage>
</organism>
<feature type="domain" description="SH3" evidence="14">
    <location>
        <begin position="1687"/>
        <end position="1750"/>
    </location>
</feature>
<feature type="transmembrane region" description="Helical" evidence="13">
    <location>
        <begin position="361"/>
        <end position="388"/>
    </location>
</feature>
<feature type="transmembrane region" description="Helical" evidence="13">
    <location>
        <begin position="258"/>
        <end position="277"/>
    </location>
</feature>
<feature type="region of interest" description="Disordered" evidence="12">
    <location>
        <begin position="1566"/>
        <end position="1618"/>
    </location>
</feature>
<dbReference type="EMBL" id="JABANN010000099">
    <property type="protein sequence ID" value="KAF4671654.1"/>
    <property type="molecule type" value="Genomic_DNA"/>
</dbReference>
<evidence type="ECO:0000256" key="3">
    <source>
        <dbReference type="ARBA" id="ARBA00022443"/>
    </source>
</evidence>
<feature type="compositionally biased region" description="Low complexity" evidence="12">
    <location>
        <begin position="1198"/>
        <end position="1219"/>
    </location>
</feature>
<evidence type="ECO:0000256" key="1">
    <source>
        <dbReference type="ARBA" id="ARBA00004127"/>
    </source>
</evidence>
<reference evidence="15 16" key="1">
    <citation type="submission" date="2020-04" db="EMBL/GenBank/DDBJ databases">
        <title>Perkinsus olseni comparative genomics.</title>
        <authorList>
            <person name="Bogema D.R."/>
        </authorList>
    </citation>
    <scope>NUCLEOTIDE SEQUENCE [LARGE SCALE GENOMIC DNA]</scope>
    <source>
        <strain evidence="15">ATCC PRA-31</strain>
    </source>
</reference>
<keyword evidence="5 13" id="KW-0812">Transmembrane</keyword>
<feature type="region of interest" description="Disordered" evidence="12">
    <location>
        <begin position="914"/>
        <end position="1167"/>
    </location>
</feature>
<dbReference type="GO" id="GO:0009678">
    <property type="term" value="F:diphosphate hydrolysis-driven proton transmembrane transporter activity"/>
    <property type="evidence" value="ECO:0007669"/>
    <property type="project" value="UniProtKB-EC"/>
</dbReference>
<keyword evidence="6" id="KW-0460">Magnesium</keyword>
<feature type="compositionally biased region" description="Basic and acidic residues" evidence="12">
    <location>
        <begin position="1095"/>
        <end position="1108"/>
    </location>
</feature>
<dbReference type="NCBIfam" id="NF001960">
    <property type="entry name" value="PRK00733.3-5"/>
    <property type="match status" value="1"/>
</dbReference>
<dbReference type="Proteomes" id="UP000572268">
    <property type="component" value="Unassembled WGS sequence"/>
</dbReference>
<dbReference type="Pfam" id="PF03030">
    <property type="entry name" value="H_PPase"/>
    <property type="match status" value="1"/>
</dbReference>
<keyword evidence="8 13" id="KW-1133">Transmembrane helix</keyword>
<feature type="region of interest" description="Disordered" evidence="12">
    <location>
        <begin position="1187"/>
        <end position="1238"/>
    </location>
</feature>
<dbReference type="Gene3D" id="2.30.30.40">
    <property type="entry name" value="SH3 Domains"/>
    <property type="match status" value="1"/>
</dbReference>
<dbReference type="InterPro" id="IPR036028">
    <property type="entry name" value="SH3-like_dom_sf"/>
</dbReference>
<feature type="compositionally biased region" description="Basic and acidic residues" evidence="12">
    <location>
        <begin position="1056"/>
        <end position="1067"/>
    </location>
</feature>
<evidence type="ECO:0000256" key="10">
    <source>
        <dbReference type="ARBA" id="ARBA00023136"/>
    </source>
</evidence>
<evidence type="ECO:0000256" key="7">
    <source>
        <dbReference type="ARBA" id="ARBA00022967"/>
    </source>
</evidence>
<keyword evidence="10 13" id="KW-0472">Membrane</keyword>
<protein>
    <recommendedName>
        <fullName evidence="2">H(+)-exporting diphosphatase</fullName>
        <ecNumber evidence="2">7.1.3.1</ecNumber>
    </recommendedName>
</protein>
<accession>A0A7J6MJJ2</accession>
<dbReference type="EC" id="7.1.3.1" evidence="2"/>
<dbReference type="SUPFAM" id="SSF50044">
    <property type="entry name" value="SH3-domain"/>
    <property type="match status" value="1"/>
</dbReference>
<keyword evidence="7" id="KW-1278">Translocase</keyword>
<evidence type="ECO:0000256" key="11">
    <source>
        <dbReference type="PROSITE-ProRule" id="PRU00192"/>
    </source>
</evidence>
<feature type="transmembrane region" description="Helical" evidence="13">
    <location>
        <begin position="591"/>
        <end position="613"/>
    </location>
</feature>
<evidence type="ECO:0000256" key="12">
    <source>
        <dbReference type="SAM" id="MobiDB-lite"/>
    </source>
</evidence>
<dbReference type="GO" id="GO:0016020">
    <property type="term" value="C:membrane"/>
    <property type="evidence" value="ECO:0007669"/>
    <property type="project" value="InterPro"/>
</dbReference>
<feature type="compositionally biased region" description="Basic and acidic residues" evidence="12">
    <location>
        <begin position="1268"/>
        <end position="1288"/>
    </location>
</feature>
<feature type="compositionally biased region" description="Low complexity" evidence="12">
    <location>
        <begin position="1073"/>
        <end position="1083"/>
    </location>
</feature>
<evidence type="ECO:0000313" key="16">
    <source>
        <dbReference type="Proteomes" id="UP000572268"/>
    </source>
</evidence>
<dbReference type="HAMAP" id="MF_01129">
    <property type="entry name" value="PPase_energized_pump"/>
    <property type="match status" value="1"/>
</dbReference>
<feature type="region of interest" description="Disordered" evidence="12">
    <location>
        <begin position="1250"/>
        <end position="1340"/>
    </location>
</feature>
<feature type="compositionally biased region" description="Low complexity" evidence="12">
    <location>
        <begin position="953"/>
        <end position="971"/>
    </location>
</feature>